<gene>
    <name evidence="2" type="ORF">CVLEPA_LOCUS1469</name>
</gene>
<feature type="domain" description="PH" evidence="1">
    <location>
        <begin position="138"/>
        <end position="232"/>
    </location>
</feature>
<keyword evidence="3" id="KW-1185">Reference proteome</keyword>
<organism evidence="2 3">
    <name type="scientific">Clavelina lepadiformis</name>
    <name type="common">Light-bulb sea squirt</name>
    <name type="synonym">Ascidia lepadiformis</name>
    <dbReference type="NCBI Taxonomy" id="159417"/>
    <lineage>
        <taxon>Eukaryota</taxon>
        <taxon>Metazoa</taxon>
        <taxon>Chordata</taxon>
        <taxon>Tunicata</taxon>
        <taxon>Ascidiacea</taxon>
        <taxon>Aplousobranchia</taxon>
        <taxon>Clavelinidae</taxon>
        <taxon>Clavelina</taxon>
    </lineage>
</organism>
<evidence type="ECO:0000313" key="3">
    <source>
        <dbReference type="Proteomes" id="UP001642483"/>
    </source>
</evidence>
<dbReference type="Gene3D" id="2.30.29.30">
    <property type="entry name" value="Pleckstrin-homology domain (PH domain)/Phosphotyrosine-binding domain (PTB)"/>
    <property type="match status" value="1"/>
</dbReference>
<dbReference type="EMBL" id="CAWYQH010000001">
    <property type="protein sequence ID" value="CAK8672530.1"/>
    <property type="molecule type" value="Genomic_DNA"/>
</dbReference>
<reference evidence="2 3" key="1">
    <citation type="submission" date="2024-02" db="EMBL/GenBank/DDBJ databases">
        <authorList>
            <person name="Daric V."/>
            <person name="Darras S."/>
        </authorList>
    </citation>
    <scope>NUCLEOTIDE SEQUENCE [LARGE SCALE GENOMIC DNA]</scope>
</reference>
<dbReference type="SMART" id="SM00233">
    <property type="entry name" value="PH"/>
    <property type="match status" value="2"/>
</dbReference>
<name>A0ABP0EYJ6_CLALP</name>
<comment type="caution">
    <text evidence="2">The sequence shown here is derived from an EMBL/GenBank/DDBJ whole genome shotgun (WGS) entry which is preliminary data.</text>
</comment>
<dbReference type="CDD" id="cd00821">
    <property type="entry name" value="PH"/>
    <property type="match status" value="1"/>
</dbReference>
<accession>A0ABP0EYJ6</accession>
<dbReference type="InterPro" id="IPR011993">
    <property type="entry name" value="PH-like_dom_sf"/>
</dbReference>
<dbReference type="SUPFAM" id="SSF50729">
    <property type="entry name" value="PH domain-like"/>
    <property type="match status" value="2"/>
</dbReference>
<proteinExistence type="predicted"/>
<sequence>MSTKICKSSADDIYTPMDRGSIKKIDFFEKASPFMNGNLQLRIGDDGTKSPTWAKKYVEVVNGKLRFSNLAQDKEKNFWMNLNDCCVSIEDKRNIRLENENGSCRVFKAASESLALRWLMAIGHNNSTIAPSAEGPVNHYNGFCQKKETSKKHATTFEERYLRLSGRGILSWFKSEKDSVAQGSILIRGGQVIFANHDIQIITHEGHYQLQFLKENEVNSWYNVLFWHSQRRPVVRGSSIRSK</sequence>
<protein>
    <recommendedName>
        <fullName evidence="1">PH domain-containing protein</fullName>
    </recommendedName>
</protein>
<evidence type="ECO:0000313" key="2">
    <source>
        <dbReference type="EMBL" id="CAK8672530.1"/>
    </source>
</evidence>
<dbReference type="InterPro" id="IPR001849">
    <property type="entry name" value="PH_domain"/>
</dbReference>
<feature type="domain" description="PH" evidence="1">
    <location>
        <begin position="33"/>
        <end position="129"/>
    </location>
</feature>
<evidence type="ECO:0000259" key="1">
    <source>
        <dbReference type="SMART" id="SM00233"/>
    </source>
</evidence>
<dbReference type="Proteomes" id="UP001642483">
    <property type="component" value="Unassembled WGS sequence"/>
</dbReference>